<dbReference type="AlphaFoldDB" id="A0A835DBB3"/>
<proteinExistence type="predicted"/>
<accession>A0A835DBB3</accession>
<organism evidence="2 3">
    <name type="scientific">Tetracentron sinense</name>
    <name type="common">Spur-leaf</name>
    <dbReference type="NCBI Taxonomy" id="13715"/>
    <lineage>
        <taxon>Eukaryota</taxon>
        <taxon>Viridiplantae</taxon>
        <taxon>Streptophyta</taxon>
        <taxon>Embryophyta</taxon>
        <taxon>Tracheophyta</taxon>
        <taxon>Spermatophyta</taxon>
        <taxon>Magnoliopsida</taxon>
        <taxon>Trochodendrales</taxon>
        <taxon>Trochodendraceae</taxon>
        <taxon>Tetracentron</taxon>
    </lineage>
</organism>
<reference evidence="2 3" key="1">
    <citation type="submission" date="2020-04" db="EMBL/GenBank/DDBJ databases">
        <title>Plant Genome Project.</title>
        <authorList>
            <person name="Zhang R.-G."/>
        </authorList>
    </citation>
    <scope>NUCLEOTIDE SEQUENCE [LARGE SCALE GENOMIC DNA]</scope>
    <source>
        <strain evidence="2">YNK0</strain>
        <tissue evidence="2">Leaf</tissue>
    </source>
</reference>
<feature type="compositionally biased region" description="Basic and acidic residues" evidence="1">
    <location>
        <begin position="7"/>
        <end position="26"/>
    </location>
</feature>
<dbReference type="PANTHER" id="PTHR47344">
    <property type="entry name" value="RING ZINC FINGER PROTEIN-RELATED"/>
    <property type="match status" value="1"/>
</dbReference>
<dbReference type="OrthoDB" id="8062037at2759"/>
<comment type="caution">
    <text evidence="2">The sequence shown here is derived from an EMBL/GenBank/DDBJ whole genome shotgun (WGS) entry which is preliminary data.</text>
</comment>
<keyword evidence="3" id="KW-1185">Reference proteome</keyword>
<dbReference type="Proteomes" id="UP000655225">
    <property type="component" value="Unassembled WGS sequence"/>
</dbReference>
<evidence type="ECO:0000256" key="1">
    <source>
        <dbReference type="SAM" id="MobiDB-lite"/>
    </source>
</evidence>
<protein>
    <submittedName>
        <fullName evidence="2">Uncharacterized protein</fullName>
    </submittedName>
</protein>
<gene>
    <name evidence="2" type="ORF">HHK36_018476</name>
</gene>
<dbReference type="PANTHER" id="PTHR47344:SF1">
    <property type="entry name" value="RING ZINC FINGER PROTEIN-RELATED"/>
    <property type="match status" value="1"/>
</dbReference>
<evidence type="ECO:0000313" key="2">
    <source>
        <dbReference type="EMBL" id="KAF8396841.1"/>
    </source>
</evidence>
<sequence>MRSNGDNPKEASLKISSERSDEKEESFLLEERGRSLEFKTITLYHSHQSEEDLALKLQLDLYVEMVKNSDPNVQKFALESTSIIKRIYGCCTSSSSMSRSHEQMEKIFNTTASKALIVTVVLNIFSSSSSPSSWTGFSICAKRWAKKEAILKFEALQQKRSIQQLLHSKSEELVRSSSECSRLQERSIALAKELAALELVSDLNLDEDEVLKFASFGNGVNSKDTILKKSLVLRNK</sequence>
<dbReference type="EMBL" id="JABCRI010000012">
    <property type="protein sequence ID" value="KAF8396841.1"/>
    <property type="molecule type" value="Genomic_DNA"/>
</dbReference>
<name>A0A835DBB3_TETSI</name>
<evidence type="ECO:0000313" key="3">
    <source>
        <dbReference type="Proteomes" id="UP000655225"/>
    </source>
</evidence>
<feature type="region of interest" description="Disordered" evidence="1">
    <location>
        <begin position="1"/>
        <end position="26"/>
    </location>
</feature>